<dbReference type="InterPro" id="IPR000792">
    <property type="entry name" value="Tscrpt_reg_LuxR_C"/>
</dbReference>
<dbReference type="EMBL" id="SDPU01000009">
    <property type="protein sequence ID" value="RYU14919.1"/>
    <property type="molecule type" value="Genomic_DNA"/>
</dbReference>
<accession>A0A4Q5JAA4</accession>
<gene>
    <name evidence="4" type="ORF">ETU37_01995</name>
</gene>
<dbReference type="GO" id="GO:0003677">
    <property type="term" value="F:DNA binding"/>
    <property type="evidence" value="ECO:0007669"/>
    <property type="project" value="InterPro"/>
</dbReference>
<name>A0A4Q5JAA4_9ACTN</name>
<dbReference type="GO" id="GO:0005737">
    <property type="term" value="C:cytoplasm"/>
    <property type="evidence" value="ECO:0007669"/>
    <property type="project" value="TreeGrafter"/>
</dbReference>
<dbReference type="SUPFAM" id="SSF52540">
    <property type="entry name" value="P-loop containing nucleoside triphosphate hydrolases"/>
    <property type="match status" value="1"/>
</dbReference>
<dbReference type="Pfam" id="PF13191">
    <property type="entry name" value="AAA_16"/>
    <property type="match status" value="1"/>
</dbReference>
<dbReference type="SUPFAM" id="SSF46894">
    <property type="entry name" value="C-terminal effector domain of the bipartite response regulators"/>
    <property type="match status" value="1"/>
</dbReference>
<dbReference type="GO" id="GO:0006355">
    <property type="term" value="P:regulation of DNA-templated transcription"/>
    <property type="evidence" value="ECO:0007669"/>
    <property type="project" value="InterPro"/>
</dbReference>
<keyword evidence="2" id="KW-0067">ATP-binding</keyword>
<dbReference type="PROSITE" id="PS50043">
    <property type="entry name" value="HTH_LUXR_2"/>
    <property type="match status" value="1"/>
</dbReference>
<dbReference type="AlphaFoldDB" id="A0A4Q5JAA4"/>
<reference evidence="4 5" key="1">
    <citation type="submission" date="2019-01" db="EMBL/GenBank/DDBJ databases">
        <title>Nocardioides guangzhouensis sp. nov., an actinobacterium isolated from soil.</title>
        <authorList>
            <person name="Fu Y."/>
            <person name="Cai Y."/>
            <person name="Lin Z."/>
            <person name="Chen P."/>
        </authorList>
    </citation>
    <scope>NUCLEOTIDE SEQUENCE [LARGE SCALE GENOMIC DNA]</scope>
    <source>
        <strain evidence="4 5">NBRC 105384</strain>
    </source>
</reference>
<evidence type="ECO:0000256" key="2">
    <source>
        <dbReference type="ARBA" id="ARBA00022840"/>
    </source>
</evidence>
<dbReference type="CDD" id="cd06170">
    <property type="entry name" value="LuxR_C_like"/>
    <property type="match status" value="1"/>
</dbReference>
<dbReference type="InterPro" id="IPR027417">
    <property type="entry name" value="P-loop_NTPase"/>
</dbReference>
<dbReference type="SMART" id="SM00421">
    <property type="entry name" value="HTH_LUXR"/>
    <property type="match status" value="1"/>
</dbReference>
<dbReference type="InterPro" id="IPR036388">
    <property type="entry name" value="WH-like_DNA-bd_sf"/>
</dbReference>
<proteinExistence type="predicted"/>
<evidence type="ECO:0000313" key="4">
    <source>
        <dbReference type="EMBL" id="RYU14919.1"/>
    </source>
</evidence>
<dbReference type="PANTHER" id="PTHR16305">
    <property type="entry name" value="TESTICULAR SOLUBLE ADENYLYL CYCLASE"/>
    <property type="match status" value="1"/>
</dbReference>
<feature type="domain" description="HTH luxR-type" evidence="3">
    <location>
        <begin position="853"/>
        <end position="918"/>
    </location>
</feature>
<dbReference type="InterPro" id="IPR041664">
    <property type="entry name" value="AAA_16"/>
</dbReference>
<comment type="caution">
    <text evidence="4">The sequence shown here is derived from an EMBL/GenBank/DDBJ whole genome shotgun (WGS) entry which is preliminary data.</text>
</comment>
<evidence type="ECO:0000313" key="5">
    <source>
        <dbReference type="Proteomes" id="UP000291189"/>
    </source>
</evidence>
<dbReference type="GO" id="GO:0004016">
    <property type="term" value="F:adenylate cyclase activity"/>
    <property type="evidence" value="ECO:0007669"/>
    <property type="project" value="TreeGrafter"/>
</dbReference>
<dbReference type="InterPro" id="IPR016032">
    <property type="entry name" value="Sig_transdc_resp-reg_C-effctor"/>
</dbReference>
<protein>
    <submittedName>
        <fullName evidence="4">Helix-turn-helix transcriptional regulator</fullName>
    </submittedName>
</protein>
<dbReference type="Pfam" id="PF00196">
    <property type="entry name" value="GerE"/>
    <property type="match status" value="1"/>
</dbReference>
<dbReference type="PRINTS" id="PR00038">
    <property type="entry name" value="HTHLUXR"/>
</dbReference>
<dbReference type="RefSeq" id="WP_129985206.1">
    <property type="nucleotide sequence ID" value="NZ_SDPU01000009.1"/>
</dbReference>
<dbReference type="GO" id="GO:0005524">
    <property type="term" value="F:ATP binding"/>
    <property type="evidence" value="ECO:0007669"/>
    <property type="project" value="UniProtKB-KW"/>
</dbReference>
<sequence length="925" mass="98350">MAEQGPTTLWGRSGERRRLDDALAAVRRGESAVLVVRGEAGVGKTALLQYAAGQATDCRVARIAGVESELELPFAALHQLCAPMLGGLAALPEPQEHALQVTFGLASGDVPDRFLVGLAVLSLLAEEAAKQPLVCLVDDTQWLDQATRQVLGIVARRLLAESVLLLFGVRETDDERLLPGLSELTLQGLEAEDARLLLAAAVTGPVDDRVGDRLVAETGGNPLALLELVKGTSEAELAGGFAIPSTASSVPDQLHDRYLQRVRALPEPARRLLLLAAADPTGDPALLWRAAQILGVGRDAVGSGEVRQLLEVGSAVRFRHPLMRAAAYAAGSSEDRRAAHLAVATATDAKTDPDRRAWHFATAATAPDEDLATELERSAERAHARAGLAGCAAFLERSVALTPEAERRTDRALAAAHAHLHAGTLEAGLGLLAVAEADAVTDLQRARVEQLRGEISRASTSGSQAPVLLLQAARRLETLEPRLARETYLDAWGAALVAGHLAAPGGTLRDVSAAARPASSASGPVEPGDLLLDGLATVILEGPESAEPSLRQAVDAFVGDQLPGEHWLHWGTLASNAALALWDVDCWDRVSARHVELARTSGALAPLAAALNVRRVVAIWCGDFETAITLGLEEQVVKEVTGARRASYGGLFLAAYQGQPDQATPLITATADEALVRGEGLGQQIADRATALLQIGLGHYAEGMAAADRAATGNFGPFTWQALPDLVEAATRAGQPDVAADAMRRLQAATAITGSDWAVGLEARSRALLAEGEAAEQAYAEALERLGRTPLRPELARARLLYGEWLRREGRRVDARDYLHAAFDAFSALGAEAFAERARRELLATGEKVRKRRPDTLHDLTPQEDHIARLARDGRTNPEIAAELYISTRTVEWHLRKVFGKLGIRSRKELRGALPAGRRYGHGAG</sequence>
<keyword evidence="1" id="KW-0547">Nucleotide-binding</keyword>
<dbReference type="Proteomes" id="UP000291189">
    <property type="component" value="Unassembled WGS sequence"/>
</dbReference>
<dbReference type="PANTHER" id="PTHR16305:SF35">
    <property type="entry name" value="TRANSCRIPTIONAL ACTIVATOR DOMAIN"/>
    <property type="match status" value="1"/>
</dbReference>
<organism evidence="4 5">
    <name type="scientific">Nocardioides iriomotensis</name>
    <dbReference type="NCBI Taxonomy" id="715784"/>
    <lineage>
        <taxon>Bacteria</taxon>
        <taxon>Bacillati</taxon>
        <taxon>Actinomycetota</taxon>
        <taxon>Actinomycetes</taxon>
        <taxon>Propionibacteriales</taxon>
        <taxon>Nocardioidaceae</taxon>
        <taxon>Nocardioides</taxon>
    </lineage>
</organism>
<evidence type="ECO:0000259" key="3">
    <source>
        <dbReference type="PROSITE" id="PS50043"/>
    </source>
</evidence>
<dbReference type="OrthoDB" id="3202170at2"/>
<dbReference type="Gene3D" id="1.10.10.10">
    <property type="entry name" value="Winged helix-like DNA-binding domain superfamily/Winged helix DNA-binding domain"/>
    <property type="match status" value="1"/>
</dbReference>
<keyword evidence="5" id="KW-1185">Reference proteome</keyword>
<evidence type="ECO:0000256" key="1">
    <source>
        <dbReference type="ARBA" id="ARBA00022741"/>
    </source>
</evidence>